<dbReference type="SUPFAM" id="SSF56529">
    <property type="entry name" value="FAH"/>
    <property type="match status" value="1"/>
</dbReference>
<sequence>MNKTIRWNRRIIFSRHRKKGASGGFDTYAKTHSSSVLARSASAFLLALILAACDSNPNPVDLLLQAEITREPIPMLSKWYPDMDVDGAYRVQKAYVEKKLTTGKPAGFKAALTSKAGRRRFGPDVPVAGVLFASGRWTKNERTHPVVHGKMFRYPIVETEIGFVLGEYLMRPIPDVATLKKAIRSVVPIIELPDLGFTDKKHFEIVDLIAANAAARGFIVGKVRPVDTIDPNTITVTLSLDGREINRGKGTDAYGDQWQAALWLVNTMIEQGWNPEPGQILITGALGKIVPGKPGRYKADYGELGSIVFEIL</sequence>
<dbReference type="InterPro" id="IPR050772">
    <property type="entry name" value="Hydratase-Decarb/MhpD_sf"/>
</dbReference>
<evidence type="ECO:0000313" key="1">
    <source>
        <dbReference type="EMBL" id="VFJ76375.1"/>
    </source>
</evidence>
<dbReference type="GO" id="GO:0005737">
    <property type="term" value="C:cytoplasm"/>
    <property type="evidence" value="ECO:0007669"/>
    <property type="project" value="TreeGrafter"/>
</dbReference>
<organism evidence="1">
    <name type="scientific">Candidatus Kentrum sp. FW</name>
    <dbReference type="NCBI Taxonomy" id="2126338"/>
    <lineage>
        <taxon>Bacteria</taxon>
        <taxon>Pseudomonadati</taxon>
        <taxon>Pseudomonadota</taxon>
        <taxon>Gammaproteobacteria</taxon>
        <taxon>Candidatus Kentrum</taxon>
    </lineage>
</organism>
<dbReference type="AlphaFoldDB" id="A0A450U1I5"/>
<dbReference type="GO" id="GO:0008684">
    <property type="term" value="F:2-oxopent-4-enoate hydratase activity"/>
    <property type="evidence" value="ECO:0007669"/>
    <property type="project" value="TreeGrafter"/>
</dbReference>
<gene>
    <name evidence="1" type="ORF">BECKFW1821C_GA0114237_11035</name>
</gene>
<dbReference type="PANTHER" id="PTHR30143:SF0">
    <property type="entry name" value="2-KETO-4-PENTENOATE HYDRATASE"/>
    <property type="match status" value="1"/>
</dbReference>
<dbReference type="PANTHER" id="PTHR30143">
    <property type="entry name" value="ACID HYDRATASE"/>
    <property type="match status" value="1"/>
</dbReference>
<dbReference type="InterPro" id="IPR036663">
    <property type="entry name" value="Fumarylacetoacetase_C_sf"/>
</dbReference>
<proteinExistence type="predicted"/>
<dbReference type="Gene3D" id="3.90.850.10">
    <property type="entry name" value="Fumarylacetoacetase-like, C-terminal domain"/>
    <property type="match status" value="1"/>
</dbReference>
<name>A0A450U1I5_9GAMM</name>
<reference evidence="1" key="1">
    <citation type="submission" date="2019-02" db="EMBL/GenBank/DDBJ databases">
        <authorList>
            <person name="Gruber-Vodicka R. H."/>
            <person name="Seah K. B. B."/>
        </authorList>
    </citation>
    <scope>NUCLEOTIDE SEQUENCE</scope>
    <source>
        <strain evidence="1">BECK_BZ131</strain>
    </source>
</reference>
<protein>
    <submittedName>
        <fullName evidence="1">2-keto-4-pentenoate hydratase</fullName>
    </submittedName>
</protein>
<dbReference type="EMBL" id="CAADFE010000103">
    <property type="protein sequence ID" value="VFJ76375.1"/>
    <property type="molecule type" value="Genomic_DNA"/>
</dbReference>
<accession>A0A450U1I5</accession>